<evidence type="ECO:0000259" key="2">
    <source>
        <dbReference type="PROSITE" id="PS51272"/>
    </source>
</evidence>
<keyword evidence="1" id="KW-0732">Signal</keyword>
<dbReference type="Pfam" id="PF00395">
    <property type="entry name" value="SLH"/>
    <property type="match status" value="3"/>
</dbReference>
<dbReference type="EMBL" id="JAGQLH010000062">
    <property type="protein sequence ID" value="MCA9385971.1"/>
    <property type="molecule type" value="Genomic_DNA"/>
</dbReference>
<protein>
    <submittedName>
        <fullName evidence="3">S-layer homology domain-containing protein</fullName>
    </submittedName>
</protein>
<feature type="domain" description="SLH" evidence="2">
    <location>
        <begin position="253"/>
        <end position="314"/>
    </location>
</feature>
<comment type="caution">
    <text evidence="3">The sequence shown here is derived from an EMBL/GenBank/DDBJ whole genome shotgun (WGS) entry which is preliminary data.</text>
</comment>
<feature type="domain" description="SLH" evidence="2">
    <location>
        <begin position="379"/>
        <end position="442"/>
    </location>
</feature>
<dbReference type="AlphaFoldDB" id="A0A955L9G5"/>
<dbReference type="Proteomes" id="UP000754563">
    <property type="component" value="Unassembled WGS sequence"/>
</dbReference>
<dbReference type="PROSITE" id="PS51272">
    <property type="entry name" value="SLH"/>
    <property type="match status" value="2"/>
</dbReference>
<evidence type="ECO:0000313" key="4">
    <source>
        <dbReference type="Proteomes" id="UP000754563"/>
    </source>
</evidence>
<organism evidence="3 4">
    <name type="scientific">Candidatus Dojkabacteria bacterium</name>
    <dbReference type="NCBI Taxonomy" id="2099670"/>
    <lineage>
        <taxon>Bacteria</taxon>
        <taxon>Candidatus Dojkabacteria</taxon>
    </lineage>
</organism>
<reference evidence="3" key="2">
    <citation type="journal article" date="2021" name="Microbiome">
        <title>Successional dynamics and alternative stable states in a saline activated sludge microbial community over 9 years.</title>
        <authorList>
            <person name="Wang Y."/>
            <person name="Ye J."/>
            <person name="Ju F."/>
            <person name="Liu L."/>
            <person name="Boyd J.A."/>
            <person name="Deng Y."/>
            <person name="Parks D.H."/>
            <person name="Jiang X."/>
            <person name="Yin X."/>
            <person name="Woodcroft B.J."/>
            <person name="Tyson G.W."/>
            <person name="Hugenholtz P."/>
            <person name="Polz M.F."/>
            <person name="Zhang T."/>
        </authorList>
    </citation>
    <scope>NUCLEOTIDE SEQUENCE</scope>
    <source>
        <strain evidence="3">HKST-UBA11</strain>
    </source>
</reference>
<dbReference type="InterPro" id="IPR001119">
    <property type="entry name" value="SLH_dom"/>
</dbReference>
<name>A0A955L9G5_9BACT</name>
<reference evidence="3" key="1">
    <citation type="submission" date="2020-04" db="EMBL/GenBank/DDBJ databases">
        <authorList>
            <person name="Zhang T."/>
        </authorList>
    </citation>
    <scope>NUCLEOTIDE SEQUENCE</scope>
    <source>
        <strain evidence="3">HKST-UBA11</strain>
    </source>
</reference>
<evidence type="ECO:0000256" key="1">
    <source>
        <dbReference type="SAM" id="SignalP"/>
    </source>
</evidence>
<proteinExistence type="predicted"/>
<evidence type="ECO:0000313" key="3">
    <source>
        <dbReference type="EMBL" id="MCA9385971.1"/>
    </source>
</evidence>
<accession>A0A955L9G5</accession>
<feature type="signal peptide" evidence="1">
    <location>
        <begin position="1"/>
        <end position="29"/>
    </location>
</feature>
<sequence>MYAQKLARYVATGSIISATLFSYVPSIFATNSNDEPASSTINSIELSLNSDSTKLEWDVDGDANSGYKVVYSMEENPEYPPLEGGHAHYTDDEYFKLEKLGTPEGEGSYYVRVCEYLGASTCGTYSNQLEVTLEQEDDDSDNDLTSTIESIVLVVGEEDYTVEWEITGENQEGVKVVFSMNEDPTYEPREGDMAIYIDDEDTNSVKLKGFSGEGTYYVRVCEYLKSSECGTYSNQVTVDLPNDDGKGKDNNANHCEFDDVDSEHTLCKHLKHAFAKGIVKPNDKFNPELEITRGELASIVVRAFEIEANTEGDLFDDVPEDYTHFESIMTLKNLDVVKGSHNLYKPDEPTTRGQVVRIIKRTVEMLNLDDFSRDNEEVDVIFKDAGIERHTFAHDIADLIAASKELDEPIINGYPDGTFKADKNVNRIEAVAFIDRALAFKN</sequence>
<gene>
    <name evidence="3" type="ORF">KC717_04975</name>
</gene>
<feature type="chain" id="PRO_5037441757" evidence="1">
    <location>
        <begin position="30"/>
        <end position="442"/>
    </location>
</feature>